<sequence>MKSPEEEADSELGKRLREKFEGYKVPGEDRARAPIFAALGQSSFGLYRTAVISGLLLIAVFFLFDLTKLPTGFDKKGSSVLNKNKTNNPAKKQAKPDLETQPNPGHNDDLQLKYAQPALKNNLTSFKNKRTTQKPGIKIAGKTENADITPPSLEHSAAIVGLTKAPLAQTEKTGPGHTYMNTAHKRPVNTSRNSSELDSLSPIGSVNISVSFGLLTIPPTLNATKEPVKKPAMKSGLKGVFSASIMQTFQLVSLSPSAEDRVQNLQFVPLLSSKSLSYKLTAGIEKRNTQALLSYTYLRNWNEYEIGTNQVIATRVGHQQYDMTIIGEKHFEDERSHLLGIGIRQRFQVPKHVLKNYSVDLGIDYTRLMRKEQDLVWGNIGFYKNIYGASGIRLDVGPYLQYSFTQRQVAQQTWKSRPYQVGISLGVKLK</sequence>
<evidence type="ECO:0000256" key="2">
    <source>
        <dbReference type="SAM" id="Phobius"/>
    </source>
</evidence>
<comment type="caution">
    <text evidence="3">The sequence shown here is derived from an EMBL/GenBank/DDBJ whole genome shotgun (WGS) entry which is preliminary data.</text>
</comment>
<feature type="compositionally biased region" description="Polar residues" evidence="1">
    <location>
        <begin position="188"/>
        <end position="198"/>
    </location>
</feature>
<feature type="region of interest" description="Disordered" evidence="1">
    <location>
        <begin position="169"/>
        <end position="198"/>
    </location>
</feature>
<protein>
    <submittedName>
        <fullName evidence="3">Uncharacterized protein</fullName>
    </submittedName>
</protein>
<evidence type="ECO:0000256" key="1">
    <source>
        <dbReference type="SAM" id="MobiDB-lite"/>
    </source>
</evidence>
<feature type="transmembrane region" description="Helical" evidence="2">
    <location>
        <begin position="46"/>
        <end position="66"/>
    </location>
</feature>
<organism evidence="3 4">
    <name type="scientific">Dyadobacter luteus</name>
    <dbReference type="NCBI Taxonomy" id="2259619"/>
    <lineage>
        <taxon>Bacteria</taxon>
        <taxon>Pseudomonadati</taxon>
        <taxon>Bacteroidota</taxon>
        <taxon>Cytophagia</taxon>
        <taxon>Cytophagales</taxon>
        <taxon>Spirosomataceae</taxon>
        <taxon>Dyadobacter</taxon>
    </lineage>
</organism>
<proteinExistence type="predicted"/>
<dbReference type="EMBL" id="QNUL01000001">
    <property type="protein sequence ID" value="REA64504.1"/>
    <property type="molecule type" value="Genomic_DNA"/>
</dbReference>
<keyword evidence="2" id="KW-1133">Transmembrane helix</keyword>
<keyword evidence="4" id="KW-1185">Reference proteome</keyword>
<dbReference type="OrthoDB" id="942039at2"/>
<dbReference type="AlphaFoldDB" id="A0A3D8YI59"/>
<keyword evidence="2" id="KW-0472">Membrane</keyword>
<reference evidence="3 4" key="1">
    <citation type="submission" date="2018-07" db="EMBL/GenBank/DDBJ databases">
        <title>Dyadobacter roseus sp. nov., isolated from rose rhizosphere soil.</title>
        <authorList>
            <person name="Chen L."/>
        </authorList>
    </citation>
    <scope>NUCLEOTIDE SEQUENCE [LARGE SCALE GENOMIC DNA]</scope>
    <source>
        <strain evidence="3 4">RS19</strain>
    </source>
</reference>
<dbReference type="Proteomes" id="UP000256373">
    <property type="component" value="Unassembled WGS sequence"/>
</dbReference>
<accession>A0A3D8YI59</accession>
<feature type="compositionally biased region" description="Polar residues" evidence="1">
    <location>
        <begin position="79"/>
        <end position="90"/>
    </location>
</feature>
<keyword evidence="2" id="KW-0812">Transmembrane</keyword>
<evidence type="ECO:0000313" key="4">
    <source>
        <dbReference type="Proteomes" id="UP000256373"/>
    </source>
</evidence>
<feature type="region of interest" description="Disordered" evidence="1">
    <location>
        <begin position="75"/>
        <end position="108"/>
    </location>
</feature>
<gene>
    <name evidence="3" type="ORF">DSL64_02870</name>
</gene>
<dbReference type="RefSeq" id="WP_115829112.1">
    <property type="nucleotide sequence ID" value="NZ_QNUL01000001.1"/>
</dbReference>
<name>A0A3D8YI59_9BACT</name>
<evidence type="ECO:0000313" key="3">
    <source>
        <dbReference type="EMBL" id="REA64504.1"/>
    </source>
</evidence>